<reference evidence="4" key="1">
    <citation type="journal article" date="2019" name="Int. J. Syst. Evol. Microbiol.">
        <title>The Global Catalogue of Microorganisms (GCM) 10K type strain sequencing project: providing services to taxonomists for standard genome sequencing and annotation.</title>
        <authorList>
            <consortium name="The Broad Institute Genomics Platform"/>
            <consortium name="The Broad Institute Genome Sequencing Center for Infectious Disease"/>
            <person name="Wu L."/>
            <person name="Ma J."/>
        </authorList>
    </citation>
    <scope>NUCLEOTIDE SEQUENCE [LARGE SCALE GENOMIC DNA]</scope>
    <source>
        <strain evidence="4">JCM 12607</strain>
    </source>
</reference>
<dbReference type="EMBL" id="JBHTGL010000008">
    <property type="protein sequence ID" value="MFD0624755.1"/>
    <property type="molecule type" value="Genomic_DNA"/>
</dbReference>
<gene>
    <name evidence="3" type="ORF">ACFQ2K_20420</name>
</gene>
<evidence type="ECO:0008006" key="5">
    <source>
        <dbReference type="Google" id="ProtNLM"/>
    </source>
</evidence>
<sequence length="190" mass="19457">MNRRRVSAAVLLGSAVIALTTACGPEESGAAATGSGPAASAGDSTAEVPAGSATTASDTGSRPASAPAAKGTAGGETGSGDKPCFHPEGYDHFLELASAEVDQGDTRVNFTEVSCTYDPADEQNVTYTAVRKGSALIHAGAEVQVVGDTGNPRTVPAGWLVDHKLPNTPYFYYRADAQGRITAMQEIYHP</sequence>
<organism evidence="3 4">
    <name type="scientific">Streptomyces sanglieri</name>
    <dbReference type="NCBI Taxonomy" id="193460"/>
    <lineage>
        <taxon>Bacteria</taxon>
        <taxon>Bacillati</taxon>
        <taxon>Actinomycetota</taxon>
        <taxon>Actinomycetes</taxon>
        <taxon>Kitasatosporales</taxon>
        <taxon>Streptomycetaceae</taxon>
        <taxon>Streptomyces</taxon>
    </lineage>
</organism>
<dbReference type="Proteomes" id="UP001596915">
    <property type="component" value="Unassembled WGS sequence"/>
</dbReference>
<evidence type="ECO:0000256" key="1">
    <source>
        <dbReference type="SAM" id="MobiDB-lite"/>
    </source>
</evidence>
<feature type="compositionally biased region" description="Polar residues" evidence="1">
    <location>
        <begin position="52"/>
        <end position="62"/>
    </location>
</feature>
<comment type="caution">
    <text evidence="3">The sequence shown here is derived from an EMBL/GenBank/DDBJ whole genome shotgun (WGS) entry which is preliminary data.</text>
</comment>
<keyword evidence="2" id="KW-0732">Signal</keyword>
<evidence type="ECO:0000256" key="2">
    <source>
        <dbReference type="SAM" id="SignalP"/>
    </source>
</evidence>
<feature type="signal peptide" evidence="2">
    <location>
        <begin position="1"/>
        <end position="22"/>
    </location>
</feature>
<evidence type="ECO:0000313" key="4">
    <source>
        <dbReference type="Proteomes" id="UP001596915"/>
    </source>
</evidence>
<feature type="chain" id="PRO_5046557908" description="Lipoprotein" evidence="2">
    <location>
        <begin position="23"/>
        <end position="190"/>
    </location>
</feature>
<evidence type="ECO:0000313" key="3">
    <source>
        <dbReference type="EMBL" id="MFD0624755.1"/>
    </source>
</evidence>
<protein>
    <recommendedName>
        <fullName evidence="5">Lipoprotein</fullName>
    </recommendedName>
</protein>
<accession>A0ABW2WTZ2</accession>
<name>A0ABW2WTZ2_9ACTN</name>
<dbReference type="PROSITE" id="PS51257">
    <property type="entry name" value="PROKAR_LIPOPROTEIN"/>
    <property type="match status" value="1"/>
</dbReference>
<feature type="compositionally biased region" description="Low complexity" evidence="1">
    <location>
        <begin position="26"/>
        <end position="46"/>
    </location>
</feature>
<keyword evidence="4" id="KW-1185">Reference proteome</keyword>
<feature type="region of interest" description="Disordered" evidence="1">
    <location>
        <begin position="26"/>
        <end position="85"/>
    </location>
</feature>
<proteinExistence type="predicted"/>